<dbReference type="PROSITE" id="PS00018">
    <property type="entry name" value="EF_HAND_1"/>
    <property type="match status" value="1"/>
</dbReference>
<evidence type="ECO:0000313" key="12">
    <source>
        <dbReference type="EMBL" id="WAR00729.1"/>
    </source>
</evidence>
<dbReference type="InterPro" id="IPR013235">
    <property type="entry name" value="PPP_dom"/>
</dbReference>
<comment type="similarity">
    <text evidence="2 10">Belongs to the PPP phosphatase family.</text>
</comment>
<evidence type="ECO:0000256" key="10">
    <source>
        <dbReference type="RuleBase" id="RU004273"/>
    </source>
</evidence>
<evidence type="ECO:0000256" key="2">
    <source>
        <dbReference type="ARBA" id="ARBA00008294"/>
    </source>
</evidence>
<dbReference type="PANTHER" id="PTHR45668:SF3">
    <property type="entry name" value="SERINE_THREONINE-PROTEIN PHOSPHATASE RDGC"/>
    <property type="match status" value="1"/>
</dbReference>
<dbReference type="InterPro" id="IPR012008">
    <property type="entry name" value="Ser/Thr-Pase_EF-hand_contain"/>
</dbReference>
<dbReference type="SMART" id="SM00156">
    <property type="entry name" value="PP2Ac"/>
    <property type="match status" value="1"/>
</dbReference>
<dbReference type="Proteomes" id="UP001164746">
    <property type="component" value="Chromosome 3"/>
</dbReference>
<reference evidence="12" key="1">
    <citation type="submission" date="2022-11" db="EMBL/GenBank/DDBJ databases">
        <title>Centuries of genome instability and evolution in soft-shell clam transmissible cancer (bioRxiv).</title>
        <authorList>
            <person name="Hart S.F.M."/>
            <person name="Yonemitsu M.A."/>
            <person name="Giersch R.M."/>
            <person name="Beal B.F."/>
            <person name="Arriagada G."/>
            <person name="Davis B.W."/>
            <person name="Ostrander E.A."/>
            <person name="Goff S.P."/>
            <person name="Metzger M.J."/>
        </authorList>
    </citation>
    <scope>NUCLEOTIDE SEQUENCE</scope>
    <source>
        <strain evidence="12">MELC-2E11</strain>
        <tissue evidence="12">Siphon/mantle</tissue>
    </source>
</reference>
<evidence type="ECO:0000256" key="6">
    <source>
        <dbReference type="ARBA" id="ARBA00022837"/>
    </source>
</evidence>
<feature type="domain" description="EF-hand" evidence="11">
    <location>
        <begin position="621"/>
        <end position="656"/>
    </location>
</feature>
<evidence type="ECO:0000256" key="9">
    <source>
        <dbReference type="ARBA" id="ARBA00048336"/>
    </source>
</evidence>
<dbReference type="InterPro" id="IPR002048">
    <property type="entry name" value="EF_hand_dom"/>
</dbReference>
<dbReference type="InterPro" id="IPR011992">
    <property type="entry name" value="EF-hand-dom_pair"/>
</dbReference>
<dbReference type="Gene3D" id="3.60.21.10">
    <property type="match status" value="1"/>
</dbReference>
<comment type="catalytic activity">
    <reaction evidence="8">
        <text>O-phospho-L-seryl-[protein] + H2O = L-seryl-[protein] + phosphate</text>
        <dbReference type="Rhea" id="RHEA:20629"/>
        <dbReference type="Rhea" id="RHEA-COMP:9863"/>
        <dbReference type="Rhea" id="RHEA-COMP:11604"/>
        <dbReference type="ChEBI" id="CHEBI:15377"/>
        <dbReference type="ChEBI" id="CHEBI:29999"/>
        <dbReference type="ChEBI" id="CHEBI:43474"/>
        <dbReference type="ChEBI" id="CHEBI:83421"/>
        <dbReference type="EC" id="3.1.3.16"/>
    </reaction>
</comment>
<dbReference type="PROSITE" id="PS50222">
    <property type="entry name" value="EF_HAND_2"/>
    <property type="match status" value="1"/>
</dbReference>
<evidence type="ECO:0000313" key="14">
    <source>
        <dbReference type="Proteomes" id="UP001164746"/>
    </source>
</evidence>
<comment type="cofactor">
    <cofactor evidence="1">
        <name>Mn(2+)</name>
        <dbReference type="ChEBI" id="CHEBI:29035"/>
    </cofactor>
</comment>
<dbReference type="Gene3D" id="1.10.238.10">
    <property type="entry name" value="EF-hand"/>
    <property type="match status" value="1"/>
</dbReference>
<keyword evidence="5 10" id="KW-0378">Hydrolase</keyword>
<proteinExistence type="inferred from homology"/>
<dbReference type="PRINTS" id="PR00114">
    <property type="entry name" value="STPHPHTASE"/>
</dbReference>
<evidence type="ECO:0000256" key="5">
    <source>
        <dbReference type="ARBA" id="ARBA00022801"/>
    </source>
</evidence>
<dbReference type="EMBL" id="CP111014">
    <property type="protein sequence ID" value="WAR00729.1"/>
    <property type="molecule type" value="Genomic_DNA"/>
</dbReference>
<protein>
    <recommendedName>
        <fullName evidence="10">Serine/threonine-protein phosphatase</fullName>
        <ecNumber evidence="10">3.1.3.16</ecNumber>
    </recommendedName>
</protein>
<dbReference type="InterPro" id="IPR018247">
    <property type="entry name" value="EF_Hand_1_Ca_BS"/>
</dbReference>
<dbReference type="SUPFAM" id="SSF56300">
    <property type="entry name" value="Metallo-dependent phosphatases"/>
    <property type="match status" value="1"/>
</dbReference>
<keyword evidence="4" id="KW-0677">Repeat</keyword>
<gene>
    <name evidence="12" type="ORF">MAR_025101</name>
    <name evidence="13" type="ORF">MAR_025105</name>
</gene>
<accession>A0ABY7DUG0</accession>
<dbReference type="InterPro" id="IPR029052">
    <property type="entry name" value="Metallo-depent_PP-like"/>
</dbReference>
<dbReference type="InterPro" id="IPR006186">
    <property type="entry name" value="Ser/Thr-sp_prot-phosphatase"/>
</dbReference>
<evidence type="ECO:0000256" key="8">
    <source>
        <dbReference type="ARBA" id="ARBA00047761"/>
    </source>
</evidence>
<keyword evidence="14" id="KW-1185">Reference proteome</keyword>
<dbReference type="CDD" id="cd00051">
    <property type="entry name" value="EFh"/>
    <property type="match status" value="1"/>
</dbReference>
<feature type="non-terminal residue" evidence="12">
    <location>
        <position position="687"/>
    </location>
</feature>
<keyword evidence="6" id="KW-0106">Calcium</keyword>
<dbReference type="PANTHER" id="PTHR45668">
    <property type="entry name" value="SERINE/THREONINE-PROTEIN PHOSPHATASE 5-RELATED"/>
    <property type="match status" value="1"/>
</dbReference>
<dbReference type="PIRSF" id="PIRSF000912">
    <property type="entry name" value="PPEF"/>
    <property type="match status" value="1"/>
</dbReference>
<evidence type="ECO:0000313" key="13">
    <source>
        <dbReference type="EMBL" id="WAR00733.1"/>
    </source>
</evidence>
<dbReference type="Pfam" id="PF08321">
    <property type="entry name" value="PPP5"/>
    <property type="match status" value="1"/>
</dbReference>
<dbReference type="EC" id="3.1.3.16" evidence="10"/>
<sequence>YKLLPNFVNANTQHICGRYVCCSPGHVHSRGNHVMGCAPSLKDRPSDSTTNSIRSAVLIQKWYRRYRANLEIRRRCTWNIFQSIEYSGEQDQLKLHNFFNAMLSNMVADGDGPAPLIQAFNILKFYNDQLVYSSDNVLAFSTFTDFIIADTQTMVDRMGDTLNNLLDGVEVEKTYKGPHLTFPLTLNQLHKMVQSFKRKLTLHAKYTVQLLLEVRRLLKAQGNIRYASTSLSKQVTVCGDLHGNLSDLYMIFHKNGLPSVNNPYIFNGDFVDRGQFSTEVALVLFSCFLMNPNEVYLNRGNHEDHVMNIRYGFVKELQMKYREHSRKVISLFKDVFSWLPLATVVDEQILVCHGGISDTTDLKLLAKIDRHRYMSTLQPPGGCDDISTMSQEELLEWKQVLDLLWSDPRAADGCYPNTFRGGGTYFGADVTANFLQQNGLKLLIRSHECKSDGYEYTHNGQVLTVFSASNYYEMGSNLGAYVRIQGSGLECRVVQYMSAHSPALRKVSFTQRINHVEQSALQDLKDRILASKCELLKEFTNYDLNHTGNVLHYPWARKLSSSDWCFAMETVLEMELPWRMLKTKVAKCDNNGDVMYESTFEELEEFEDALTILTRQLDIRLKEAEISDIAHSLDLNNDGCIDFNEFLEAFRIVDNLGKDQTRKVTRDNSNDDVIIHAPDIAGAGQEA</sequence>
<comment type="catalytic activity">
    <reaction evidence="9 10">
        <text>O-phospho-L-threonyl-[protein] + H2O = L-threonyl-[protein] + phosphate</text>
        <dbReference type="Rhea" id="RHEA:47004"/>
        <dbReference type="Rhea" id="RHEA-COMP:11060"/>
        <dbReference type="Rhea" id="RHEA-COMP:11605"/>
        <dbReference type="ChEBI" id="CHEBI:15377"/>
        <dbReference type="ChEBI" id="CHEBI:30013"/>
        <dbReference type="ChEBI" id="CHEBI:43474"/>
        <dbReference type="ChEBI" id="CHEBI:61977"/>
        <dbReference type="EC" id="3.1.3.16"/>
    </reaction>
</comment>
<evidence type="ECO:0000256" key="3">
    <source>
        <dbReference type="ARBA" id="ARBA00022723"/>
    </source>
</evidence>
<keyword evidence="3" id="KW-0479">Metal-binding</keyword>
<dbReference type="InterPro" id="IPR051134">
    <property type="entry name" value="PPP_phosphatase"/>
</dbReference>
<evidence type="ECO:0000259" key="11">
    <source>
        <dbReference type="PROSITE" id="PS50222"/>
    </source>
</evidence>
<dbReference type="EMBL" id="CP111014">
    <property type="protein sequence ID" value="WAR00733.1"/>
    <property type="molecule type" value="Genomic_DNA"/>
</dbReference>
<dbReference type="PROSITE" id="PS00125">
    <property type="entry name" value="SER_THR_PHOSPHATASE"/>
    <property type="match status" value="1"/>
</dbReference>
<dbReference type="Pfam" id="PF00149">
    <property type="entry name" value="Metallophos"/>
    <property type="match status" value="1"/>
</dbReference>
<evidence type="ECO:0000256" key="1">
    <source>
        <dbReference type="ARBA" id="ARBA00001936"/>
    </source>
</evidence>
<evidence type="ECO:0000256" key="4">
    <source>
        <dbReference type="ARBA" id="ARBA00022737"/>
    </source>
</evidence>
<name>A0ABY7DUG0_MYAAR</name>
<dbReference type="InterPro" id="IPR004843">
    <property type="entry name" value="Calcineurin-like_PHP"/>
</dbReference>
<evidence type="ECO:0000256" key="7">
    <source>
        <dbReference type="ARBA" id="ARBA00023211"/>
    </source>
</evidence>
<dbReference type="SUPFAM" id="SSF47473">
    <property type="entry name" value="EF-hand"/>
    <property type="match status" value="1"/>
</dbReference>
<keyword evidence="7" id="KW-0464">Manganese</keyword>
<organism evidence="12 14">
    <name type="scientific">Mya arenaria</name>
    <name type="common">Soft-shell clam</name>
    <dbReference type="NCBI Taxonomy" id="6604"/>
    <lineage>
        <taxon>Eukaryota</taxon>
        <taxon>Metazoa</taxon>
        <taxon>Spiralia</taxon>
        <taxon>Lophotrochozoa</taxon>
        <taxon>Mollusca</taxon>
        <taxon>Bivalvia</taxon>
        <taxon>Autobranchia</taxon>
        <taxon>Heteroconchia</taxon>
        <taxon>Euheterodonta</taxon>
        <taxon>Imparidentia</taxon>
        <taxon>Neoheterodontei</taxon>
        <taxon>Myida</taxon>
        <taxon>Myoidea</taxon>
        <taxon>Myidae</taxon>
        <taxon>Mya</taxon>
    </lineage>
</organism>